<keyword evidence="5 7" id="KW-1133">Transmembrane helix</keyword>
<feature type="transmembrane region" description="Helical" evidence="7">
    <location>
        <begin position="134"/>
        <end position="156"/>
    </location>
</feature>
<evidence type="ECO:0000256" key="6">
    <source>
        <dbReference type="ARBA" id="ARBA00023136"/>
    </source>
</evidence>
<feature type="transmembrane region" description="Helical" evidence="7">
    <location>
        <begin position="162"/>
        <end position="182"/>
    </location>
</feature>
<keyword evidence="10" id="KW-0489">Methyltransferase</keyword>
<geneLocation type="plasmid" evidence="10">
    <name>p1</name>
</geneLocation>
<proteinExistence type="inferred from homology"/>
<accession>A0AA96WMS6</accession>
<dbReference type="EMBL" id="CP053588">
    <property type="protein sequence ID" value="WNZ28074.1"/>
    <property type="molecule type" value="Genomic_DNA"/>
</dbReference>
<evidence type="ECO:0000313" key="10">
    <source>
        <dbReference type="EMBL" id="WNZ28074.1"/>
    </source>
</evidence>
<dbReference type="GO" id="GO:0008168">
    <property type="term" value="F:methyltransferase activity"/>
    <property type="evidence" value="ECO:0007669"/>
    <property type="project" value="UniProtKB-KW"/>
</dbReference>
<evidence type="ECO:0000256" key="3">
    <source>
        <dbReference type="ARBA" id="ARBA00022475"/>
    </source>
</evidence>
<evidence type="ECO:0000259" key="9">
    <source>
        <dbReference type="Pfam" id="PF13649"/>
    </source>
</evidence>
<dbReference type="Gene3D" id="3.40.50.150">
    <property type="entry name" value="Vaccinia Virus protein VP39"/>
    <property type="match status" value="1"/>
</dbReference>
<dbReference type="GO" id="GO:0005886">
    <property type="term" value="C:plasma membrane"/>
    <property type="evidence" value="ECO:0007669"/>
    <property type="project" value="UniProtKB-SubCell"/>
</dbReference>
<dbReference type="PANTHER" id="PTHR42709">
    <property type="entry name" value="ALKALINE PHOSPHATASE LIKE PROTEIN"/>
    <property type="match status" value="1"/>
</dbReference>
<protein>
    <submittedName>
        <fullName evidence="10">Methyltransferase domain-containing protein</fullName>
    </submittedName>
</protein>
<name>A0AA96WMS6_9CYAN</name>
<feature type="domain" description="Methyltransferase" evidence="9">
    <location>
        <begin position="261"/>
        <end position="357"/>
    </location>
</feature>
<comment type="similarity">
    <text evidence="2">Belongs to the DedA family.</text>
</comment>
<evidence type="ECO:0000256" key="7">
    <source>
        <dbReference type="SAM" id="Phobius"/>
    </source>
</evidence>
<keyword evidence="10" id="KW-0808">Transferase</keyword>
<dbReference type="GO" id="GO:0032259">
    <property type="term" value="P:methylation"/>
    <property type="evidence" value="ECO:0007669"/>
    <property type="project" value="UniProtKB-KW"/>
</dbReference>
<dbReference type="Pfam" id="PF09335">
    <property type="entry name" value="VTT_dom"/>
    <property type="match status" value="1"/>
</dbReference>
<comment type="subcellular location">
    <subcellularLocation>
        <location evidence="1">Cell membrane</location>
        <topology evidence="1">Multi-pass membrane protein</topology>
    </subcellularLocation>
</comment>
<organism evidence="10">
    <name type="scientific">Leptolyngbya sp. NK1-12</name>
    <dbReference type="NCBI Taxonomy" id="2547451"/>
    <lineage>
        <taxon>Bacteria</taxon>
        <taxon>Bacillati</taxon>
        <taxon>Cyanobacteriota</taxon>
        <taxon>Cyanophyceae</taxon>
        <taxon>Leptolyngbyales</taxon>
        <taxon>Leptolyngbyaceae</taxon>
        <taxon>Leptolyngbya group</taxon>
        <taxon>Leptolyngbya</taxon>
    </lineage>
</organism>
<feature type="transmembrane region" description="Helical" evidence="7">
    <location>
        <begin position="41"/>
        <end position="74"/>
    </location>
</feature>
<evidence type="ECO:0000256" key="4">
    <source>
        <dbReference type="ARBA" id="ARBA00022692"/>
    </source>
</evidence>
<evidence type="ECO:0000256" key="1">
    <source>
        <dbReference type="ARBA" id="ARBA00004651"/>
    </source>
</evidence>
<dbReference type="InterPro" id="IPR032816">
    <property type="entry name" value="VTT_dom"/>
</dbReference>
<dbReference type="Pfam" id="PF13649">
    <property type="entry name" value="Methyltransf_25"/>
    <property type="match status" value="1"/>
</dbReference>
<evidence type="ECO:0000256" key="5">
    <source>
        <dbReference type="ARBA" id="ARBA00022989"/>
    </source>
</evidence>
<gene>
    <name evidence="10" type="ORF">HJG54_34775</name>
</gene>
<dbReference type="InterPro" id="IPR041698">
    <property type="entry name" value="Methyltransf_25"/>
</dbReference>
<keyword evidence="3" id="KW-1003">Cell membrane</keyword>
<keyword evidence="10" id="KW-0614">Plasmid</keyword>
<evidence type="ECO:0000259" key="8">
    <source>
        <dbReference type="Pfam" id="PF09335"/>
    </source>
</evidence>
<dbReference type="AlphaFoldDB" id="A0AA96WMS6"/>
<dbReference type="PANTHER" id="PTHR42709:SF6">
    <property type="entry name" value="UNDECAPRENYL PHOSPHATE TRANSPORTER A"/>
    <property type="match status" value="1"/>
</dbReference>
<dbReference type="InterPro" id="IPR051311">
    <property type="entry name" value="DedA_domain"/>
</dbReference>
<dbReference type="CDD" id="cd02440">
    <property type="entry name" value="AdoMet_MTases"/>
    <property type="match status" value="1"/>
</dbReference>
<dbReference type="RefSeq" id="WP_316437237.1">
    <property type="nucleotide sequence ID" value="NZ_CP053588.1"/>
</dbReference>
<keyword evidence="6 7" id="KW-0472">Membrane</keyword>
<sequence length="413" mass="44713">MPTVEEVNGIVLNLRQYSMWAWAPGIAALWADLALPVPQTAVIAALGIIYGVIGGGLISSFGLVSGGLLGYAIARRYGRRLVVRLVGDRSIKQVESLFEHGGMWAIVLTRSLPYSIPEAVVLVSGLGGMRVREVFAALMLGSVPTAFVFSAIGAGWSEQPAIAIALSYFLPIPLVPIALYLMHRASAANAARLQGRKAFKRELTEVMDMKQTLVMAIRSQFMQPRGFAGWLAGWEMALRSSNRKRNVWAVGLLGVESTDRVLEIGFGPGIAIWELSHRATHGLVCGIDHSKVMVQQATKRNIDAVHAGLVDLRCSSVEHLPAFEEPFDKVLAVNNMGMWHEPDERLKEIHSLMRPGGQIAIVSQPRCPGATAETTVAAGWEIAARLTEAGFTRIRSDTLALKPPVVCVIGEVP</sequence>
<reference evidence="10" key="1">
    <citation type="submission" date="2020-05" db="EMBL/GenBank/DDBJ databases">
        <authorList>
            <person name="Zhu T."/>
            <person name="Keshari N."/>
            <person name="Lu X."/>
        </authorList>
    </citation>
    <scope>NUCLEOTIDE SEQUENCE</scope>
    <source>
        <strain evidence="10">NK1-12</strain>
        <plasmid evidence="10">p1</plasmid>
    </source>
</reference>
<keyword evidence="4 7" id="KW-0812">Transmembrane</keyword>
<dbReference type="InterPro" id="IPR029063">
    <property type="entry name" value="SAM-dependent_MTases_sf"/>
</dbReference>
<evidence type="ECO:0000256" key="2">
    <source>
        <dbReference type="ARBA" id="ARBA00010792"/>
    </source>
</evidence>
<dbReference type="SUPFAM" id="SSF53335">
    <property type="entry name" value="S-adenosyl-L-methionine-dependent methyltransferases"/>
    <property type="match status" value="1"/>
</dbReference>
<feature type="domain" description="VTT" evidence="8">
    <location>
        <begin position="37"/>
        <end position="154"/>
    </location>
</feature>